<evidence type="ECO:0000313" key="3">
    <source>
        <dbReference type="Proteomes" id="UP000230779"/>
    </source>
</evidence>
<dbReference type="Proteomes" id="UP000230779">
    <property type="component" value="Unassembled WGS sequence"/>
</dbReference>
<dbReference type="PANTHER" id="PTHR18964:SF149">
    <property type="entry name" value="BIFUNCTIONAL UDP-N-ACETYLGLUCOSAMINE 2-EPIMERASE_N-ACETYLMANNOSAMINE KINASE"/>
    <property type="match status" value="1"/>
</dbReference>
<name>A0A2M7RJH1_9BACT</name>
<dbReference type="EMBL" id="PFMD01000025">
    <property type="protein sequence ID" value="PIY96890.1"/>
    <property type="molecule type" value="Genomic_DNA"/>
</dbReference>
<evidence type="ECO:0008006" key="4">
    <source>
        <dbReference type="Google" id="ProtNLM"/>
    </source>
</evidence>
<sequence length="288" mass="30839">MKQKTYIGIDLGGTTIKGGLVSAKGKIIEQLTLNTPSRKKTIIQRVERMVSQLISSSKECQGIGLSWPSSVNIPLKGSEMRRRLEKKIPLPVWVENDASCFALAESLIGAGKNYSVVLGITLGTGLGGGLVINQKIFKGKGGASELGHTILDFHGPKCECGNAGCLEQFVGKKGLARLAKQHHFATKEGAALYRLAQDGNKKALRIWQVLGSFLGIGLVNAINVYDPEIIVLGGGISQAGKFFKKAMESEIKRRSFLKPGLIKVSQLKKGGVIGAALLAKRSFDKSPN</sequence>
<evidence type="ECO:0000256" key="1">
    <source>
        <dbReference type="ARBA" id="ARBA00006479"/>
    </source>
</evidence>
<comment type="similarity">
    <text evidence="1">Belongs to the ROK (NagC/XylR) family.</text>
</comment>
<dbReference type="AlphaFoldDB" id="A0A2M7RJH1"/>
<gene>
    <name evidence="2" type="ORF">COY66_02520</name>
</gene>
<dbReference type="InterPro" id="IPR000600">
    <property type="entry name" value="ROK"/>
</dbReference>
<proteinExistence type="inferred from homology"/>
<reference evidence="2 3" key="1">
    <citation type="submission" date="2017-09" db="EMBL/GenBank/DDBJ databases">
        <title>Depth-based differentiation of microbial function through sediment-hosted aquifers and enrichment of novel symbionts in the deep terrestrial subsurface.</title>
        <authorList>
            <person name="Probst A.J."/>
            <person name="Ladd B."/>
            <person name="Jarett J.K."/>
            <person name="Geller-Mcgrath D.E."/>
            <person name="Sieber C.M."/>
            <person name="Emerson J.B."/>
            <person name="Anantharaman K."/>
            <person name="Thomas B.C."/>
            <person name="Malmstrom R."/>
            <person name="Stieglmeier M."/>
            <person name="Klingl A."/>
            <person name="Woyke T."/>
            <person name="Ryan C.M."/>
            <person name="Banfield J.F."/>
        </authorList>
    </citation>
    <scope>NUCLEOTIDE SEQUENCE [LARGE SCALE GENOMIC DNA]</scope>
    <source>
        <strain evidence="2">CG_4_10_14_0_8_um_filter_42_10</strain>
    </source>
</reference>
<dbReference type="InterPro" id="IPR043129">
    <property type="entry name" value="ATPase_NBD"/>
</dbReference>
<dbReference type="PANTHER" id="PTHR18964">
    <property type="entry name" value="ROK (REPRESSOR, ORF, KINASE) FAMILY"/>
    <property type="match status" value="1"/>
</dbReference>
<protein>
    <recommendedName>
        <fullName evidence="4">Glucokinase</fullName>
    </recommendedName>
</protein>
<dbReference type="SUPFAM" id="SSF53067">
    <property type="entry name" value="Actin-like ATPase domain"/>
    <property type="match status" value="1"/>
</dbReference>
<comment type="caution">
    <text evidence="2">The sequence shown here is derived from an EMBL/GenBank/DDBJ whole genome shotgun (WGS) entry which is preliminary data.</text>
</comment>
<organism evidence="2 3">
    <name type="scientific">Candidatus Kerfeldbacteria bacterium CG_4_10_14_0_8_um_filter_42_10</name>
    <dbReference type="NCBI Taxonomy" id="2014248"/>
    <lineage>
        <taxon>Bacteria</taxon>
        <taxon>Candidatus Kerfeldiibacteriota</taxon>
    </lineage>
</organism>
<dbReference type="Gene3D" id="3.30.420.40">
    <property type="match status" value="2"/>
</dbReference>
<evidence type="ECO:0000313" key="2">
    <source>
        <dbReference type="EMBL" id="PIY96890.1"/>
    </source>
</evidence>
<accession>A0A2M7RJH1</accession>
<dbReference type="Pfam" id="PF00480">
    <property type="entry name" value="ROK"/>
    <property type="match status" value="1"/>
</dbReference>